<evidence type="ECO:0000256" key="1">
    <source>
        <dbReference type="ARBA" id="ARBA00005928"/>
    </source>
</evidence>
<dbReference type="Pfam" id="PF03015">
    <property type="entry name" value="Sterile"/>
    <property type="match status" value="1"/>
</dbReference>
<evidence type="ECO:0000259" key="5">
    <source>
        <dbReference type="Pfam" id="PF03015"/>
    </source>
</evidence>
<dbReference type="InterPro" id="IPR033640">
    <property type="entry name" value="FAR_C"/>
</dbReference>
<name>A0A9N7NZB9_STRHE</name>
<proteinExistence type="inferred from homology"/>
<dbReference type="OrthoDB" id="429813at2759"/>
<evidence type="ECO:0000313" key="7">
    <source>
        <dbReference type="EMBL" id="CAA0841290.1"/>
    </source>
</evidence>
<dbReference type="EC" id="1.2.1.84" evidence="4"/>
<comment type="catalytic activity">
    <reaction evidence="4">
        <text>a long-chain fatty acyl-CoA + 2 NADPH + 2 H(+) = a long-chain primary fatty alcohol + 2 NADP(+) + CoA</text>
        <dbReference type="Rhea" id="RHEA:52716"/>
        <dbReference type="ChEBI" id="CHEBI:15378"/>
        <dbReference type="ChEBI" id="CHEBI:57287"/>
        <dbReference type="ChEBI" id="CHEBI:57783"/>
        <dbReference type="ChEBI" id="CHEBI:58349"/>
        <dbReference type="ChEBI" id="CHEBI:77396"/>
        <dbReference type="ChEBI" id="CHEBI:83139"/>
        <dbReference type="EC" id="1.2.1.84"/>
    </reaction>
</comment>
<dbReference type="CDD" id="cd09071">
    <property type="entry name" value="FAR_C"/>
    <property type="match status" value="1"/>
</dbReference>
<dbReference type="InterPro" id="IPR036291">
    <property type="entry name" value="NAD(P)-bd_dom_sf"/>
</dbReference>
<evidence type="ECO:0000256" key="2">
    <source>
        <dbReference type="ARBA" id="ARBA00022516"/>
    </source>
</evidence>
<dbReference type="EMBL" id="CACSLK010034108">
    <property type="protein sequence ID" value="CAA0841290.1"/>
    <property type="molecule type" value="Genomic_DNA"/>
</dbReference>
<gene>
    <name evidence="7" type="ORF">SHERM_07305</name>
</gene>
<dbReference type="InterPro" id="IPR026055">
    <property type="entry name" value="FAR"/>
</dbReference>
<dbReference type="InterPro" id="IPR013120">
    <property type="entry name" value="FAR_NAD-bd"/>
</dbReference>
<protein>
    <recommendedName>
        <fullName evidence="4">Fatty acyl-CoA reductase</fullName>
        <ecNumber evidence="4">1.2.1.84</ecNumber>
    </recommendedName>
</protein>
<keyword evidence="4" id="KW-0560">Oxidoreductase</keyword>
<comment type="caution">
    <text evidence="7">The sequence shown here is derived from an EMBL/GenBank/DDBJ whole genome shotgun (WGS) entry which is preliminary data.</text>
</comment>
<feature type="domain" description="Thioester reductase (TE)" evidence="6">
    <location>
        <begin position="143"/>
        <end position="447"/>
    </location>
</feature>
<evidence type="ECO:0000256" key="4">
    <source>
        <dbReference type="RuleBase" id="RU363097"/>
    </source>
</evidence>
<dbReference type="AlphaFoldDB" id="A0A9N7NZB9"/>
<dbReference type="PANTHER" id="PTHR11011">
    <property type="entry name" value="MALE STERILITY PROTEIN 2-RELATED"/>
    <property type="match status" value="1"/>
</dbReference>
<keyword evidence="8" id="KW-1185">Reference proteome</keyword>
<keyword evidence="2 4" id="KW-0444">Lipid biosynthesis</keyword>
<feature type="domain" description="Fatty acyl-CoA reductase C-terminal" evidence="5">
    <location>
        <begin position="521"/>
        <end position="619"/>
    </location>
</feature>
<comment type="function">
    <text evidence="4">Catalyzes the reduction of fatty acyl-CoA to fatty alcohols.</text>
</comment>
<dbReference type="CDD" id="cd05236">
    <property type="entry name" value="FAR-N_SDR_e"/>
    <property type="match status" value="1"/>
</dbReference>
<dbReference type="Pfam" id="PF07993">
    <property type="entry name" value="NAD_binding_4"/>
    <property type="match status" value="1"/>
</dbReference>
<dbReference type="PANTHER" id="PTHR11011:SF99">
    <property type="entry name" value="FATTY ACYL-COA REDUCTASE 3"/>
    <property type="match status" value="1"/>
</dbReference>
<accession>A0A9N7NZB9</accession>
<organism evidence="7 8">
    <name type="scientific">Striga hermonthica</name>
    <name type="common">Purple witchweed</name>
    <name type="synonym">Buchnera hermonthica</name>
    <dbReference type="NCBI Taxonomy" id="68872"/>
    <lineage>
        <taxon>Eukaryota</taxon>
        <taxon>Viridiplantae</taxon>
        <taxon>Streptophyta</taxon>
        <taxon>Embryophyta</taxon>
        <taxon>Tracheophyta</taxon>
        <taxon>Spermatophyta</taxon>
        <taxon>Magnoliopsida</taxon>
        <taxon>eudicotyledons</taxon>
        <taxon>Gunneridae</taxon>
        <taxon>Pentapetalae</taxon>
        <taxon>asterids</taxon>
        <taxon>lamiids</taxon>
        <taxon>Lamiales</taxon>
        <taxon>Orobanchaceae</taxon>
        <taxon>Buchnereae</taxon>
        <taxon>Striga</taxon>
    </lineage>
</organism>
<evidence type="ECO:0000313" key="8">
    <source>
        <dbReference type="Proteomes" id="UP001153555"/>
    </source>
</evidence>
<dbReference type="GO" id="GO:0035336">
    <property type="term" value="P:long-chain fatty-acyl-CoA metabolic process"/>
    <property type="evidence" value="ECO:0007669"/>
    <property type="project" value="TreeGrafter"/>
</dbReference>
<keyword evidence="4" id="KW-0521">NADP</keyword>
<dbReference type="GO" id="GO:0102965">
    <property type="term" value="F:alcohol-forming long-chain fatty acyl-CoA reductase activity"/>
    <property type="evidence" value="ECO:0007669"/>
    <property type="project" value="UniProtKB-EC"/>
</dbReference>
<keyword evidence="3 4" id="KW-0443">Lipid metabolism</keyword>
<evidence type="ECO:0000256" key="3">
    <source>
        <dbReference type="ARBA" id="ARBA00023098"/>
    </source>
</evidence>
<reference evidence="7" key="1">
    <citation type="submission" date="2019-12" db="EMBL/GenBank/DDBJ databases">
        <authorList>
            <person name="Scholes J."/>
        </authorList>
    </citation>
    <scope>NUCLEOTIDE SEQUENCE</scope>
</reference>
<sequence length="619" mass="69563">MRGDLNLRVKANGKKRRCPYGHPSSEIYAGEQPLAGRGSEDSKLNISTEHVVTGDGGGLCQKLRWCWRRWNRLALPAAIWWLLEETAARRAGGGVLAGSVSRFRRGAWSVADGRCLRGDDGQQRRCCWCRGRRRCAVNKSILVTGASGFLAKIFTEKVLRVQPNVKKLFLLLRASDTKSAMLRFNNEVLAKDLFRVLKEMHGGNLNSLVSEKVKVVAGDITFENLGVKDSGLLEEMWSEIDVVVNLAANTNFDDSRYDVLLGINTMGATNVLNFSKKCHKLNVLVHVSTAYVSGEKEGLILESPYKMGETLNKGSSAGLHIDSENKLVNDTLKQLKADNCCEDIIKSNMKDLGIQRARKFGWPNTYVFTKAMGEMLLGEFKGNIPLVIIRPTIVTSTYKEPFPGWAEGVKTIDSLAVAYGKGKMSCFLGNPKTVIDVIPADMVVNAIIVSMVAHANQPQHTIYHVGSSVSNPLEFKSIQDYGQRYFTEHPWIDKQGKPVIVGKIKVLNSMESFRRYLDICYLLPLKGLQIVNTACCQYFGGVYHEQCRKIKFVLRLVELYAPYLFFKGYYDDMNTEKLRRAAKESGVETDIFYFDPKDINWEDYFINIHLPGVVKYVFK</sequence>
<dbReference type="SUPFAM" id="SSF51735">
    <property type="entry name" value="NAD(P)-binding Rossmann-fold domains"/>
    <property type="match status" value="1"/>
</dbReference>
<dbReference type="GO" id="GO:0080019">
    <property type="term" value="F:alcohol-forming very long-chain fatty acyl-CoA reductase activity"/>
    <property type="evidence" value="ECO:0007669"/>
    <property type="project" value="InterPro"/>
</dbReference>
<dbReference type="Gene3D" id="3.40.50.720">
    <property type="entry name" value="NAD(P)-binding Rossmann-like Domain"/>
    <property type="match status" value="1"/>
</dbReference>
<comment type="similarity">
    <text evidence="1 4">Belongs to the fatty acyl-CoA reductase family.</text>
</comment>
<evidence type="ECO:0000259" key="6">
    <source>
        <dbReference type="Pfam" id="PF07993"/>
    </source>
</evidence>
<dbReference type="Proteomes" id="UP001153555">
    <property type="component" value="Unassembled WGS sequence"/>
</dbReference>
<dbReference type="GO" id="GO:0010345">
    <property type="term" value="P:suberin biosynthetic process"/>
    <property type="evidence" value="ECO:0007669"/>
    <property type="project" value="TreeGrafter"/>
</dbReference>